<feature type="region of interest" description="Disordered" evidence="10">
    <location>
        <begin position="364"/>
        <end position="383"/>
    </location>
</feature>
<dbReference type="CTD" id="3430"/>
<comment type="similarity">
    <text evidence="4">Belongs to the NMI family.</text>
</comment>
<evidence type="ECO:0000256" key="5">
    <source>
        <dbReference type="ARBA" id="ARBA00022490"/>
    </source>
</evidence>
<dbReference type="Gene3D" id="3.30.70.330">
    <property type="match status" value="1"/>
</dbReference>
<reference evidence="12" key="1">
    <citation type="submission" date="2021-04" db="EMBL/GenBank/DDBJ databases">
        <authorList>
            <consortium name="Wellcome Sanger Institute Data Sharing"/>
        </authorList>
    </citation>
    <scope>NUCLEOTIDE SEQUENCE [LARGE SCALE GENOMIC DNA]</scope>
</reference>
<reference evidence="12" key="3">
    <citation type="submission" date="2025-09" db="UniProtKB">
        <authorList>
            <consortium name="Ensembl"/>
        </authorList>
    </citation>
    <scope>IDENTIFICATION</scope>
</reference>
<feature type="domain" description="NID" evidence="11">
    <location>
        <begin position="259"/>
        <end position="347"/>
    </location>
</feature>
<dbReference type="GO" id="GO:0045088">
    <property type="term" value="P:regulation of innate immune response"/>
    <property type="evidence" value="ECO:0007669"/>
    <property type="project" value="UniProtKB-ARBA"/>
</dbReference>
<dbReference type="GO" id="GO:0045087">
    <property type="term" value="P:innate immune response"/>
    <property type="evidence" value="ECO:0007669"/>
    <property type="project" value="UniProtKB-KW"/>
</dbReference>
<sequence>MSSEEDFSLVVTPAEKSLEEVLASISVYKKKHEQLLQEQKDLIASRDDRRSLAQDFRRRTQKLTKDIELDKCRYAEQLEREKAKLDALKQDETELIQQIMYVKEAQIEEDSQIAHLKEQTDVFASVPERNVVFKGATGGPGNTPVFDMEPRIVYPMIGGTALITFEEEVVAKKILGMPEHQVDLGQDCRITVEARPVELMMPRVVEISSEVCPQRILISNLPKMDSERLLDQLEIHFSKSKNGGGEVDSCEIMSDSWTVVLTFVNNNIAKGLTDKEFHEVKLKNTKHRVRVTPFVNGNITNLETHMSVCPRTVLLTGIPDVMDQENLQDMLEIHFQKSSNGGGEIEAILYNPPGQEVSSLFKAISQKEEEEEEEEDGEEEEEE</sequence>
<dbReference type="Pfam" id="PF07292">
    <property type="entry name" value="NID"/>
    <property type="match status" value="2"/>
</dbReference>
<dbReference type="Ensembl" id="ENSSAUT00010047731.1">
    <property type="protein sequence ID" value="ENSSAUP00010045405.1"/>
    <property type="gene ID" value="ENSSAUG00010018946.1"/>
</dbReference>
<dbReference type="InterPro" id="IPR012677">
    <property type="entry name" value="Nucleotide-bd_a/b_plait_sf"/>
</dbReference>
<evidence type="ECO:0000256" key="10">
    <source>
        <dbReference type="SAM" id="MobiDB-lite"/>
    </source>
</evidence>
<dbReference type="PANTHER" id="PTHR15225:SF1">
    <property type="entry name" value="INTERFERON-INDUCED 35 KDA PROTEIN"/>
    <property type="match status" value="1"/>
</dbReference>
<dbReference type="PANTHER" id="PTHR15225">
    <property type="entry name" value="INTERFERON-INDUCED PROTEIN 35/NMI N-MYC/STAT INTERACTING PROTEIN"/>
    <property type="match status" value="1"/>
</dbReference>
<feature type="domain" description="NID" evidence="11">
    <location>
        <begin position="161"/>
        <end position="249"/>
    </location>
</feature>
<evidence type="ECO:0000256" key="4">
    <source>
        <dbReference type="ARBA" id="ARBA00010081"/>
    </source>
</evidence>
<dbReference type="InterPro" id="IPR009909">
    <property type="entry name" value="Nmi/IFP35_dom"/>
</dbReference>
<accession>A0A671X926</accession>
<dbReference type="OrthoDB" id="9936051at2759"/>
<evidence type="ECO:0000256" key="7">
    <source>
        <dbReference type="ARBA" id="ARBA00022588"/>
    </source>
</evidence>
<keyword evidence="7" id="KW-0399">Innate immunity</keyword>
<evidence type="ECO:0000313" key="12">
    <source>
        <dbReference type="Ensembl" id="ENSSAUP00010045405.1"/>
    </source>
</evidence>
<organism evidence="12 13">
    <name type="scientific">Sparus aurata</name>
    <name type="common">Gilthead sea bream</name>
    <dbReference type="NCBI Taxonomy" id="8175"/>
    <lineage>
        <taxon>Eukaryota</taxon>
        <taxon>Metazoa</taxon>
        <taxon>Chordata</taxon>
        <taxon>Craniata</taxon>
        <taxon>Vertebrata</taxon>
        <taxon>Euteleostomi</taxon>
        <taxon>Actinopterygii</taxon>
        <taxon>Neopterygii</taxon>
        <taxon>Teleostei</taxon>
        <taxon>Neoteleostei</taxon>
        <taxon>Acanthomorphata</taxon>
        <taxon>Eupercaria</taxon>
        <taxon>Spariformes</taxon>
        <taxon>Sparidae</taxon>
        <taxon>Sparus</taxon>
    </lineage>
</organism>
<dbReference type="GeneID" id="115574774"/>
<evidence type="ECO:0000256" key="9">
    <source>
        <dbReference type="ARBA" id="ARBA00023242"/>
    </source>
</evidence>
<dbReference type="GO" id="GO:0005737">
    <property type="term" value="C:cytoplasm"/>
    <property type="evidence" value="ECO:0007669"/>
    <property type="project" value="UniProtKB-SubCell"/>
</dbReference>
<dbReference type="FunFam" id="3.30.70.330:FF:000300">
    <property type="entry name" value="Interferon-induced protein 35"/>
    <property type="match status" value="1"/>
</dbReference>
<keyword evidence="8" id="KW-0391">Immunity</keyword>
<name>A0A671X926_SPAAU</name>
<dbReference type="GO" id="GO:0005615">
    <property type="term" value="C:extracellular space"/>
    <property type="evidence" value="ECO:0007669"/>
    <property type="project" value="UniProtKB-ARBA"/>
</dbReference>
<keyword evidence="9" id="KW-0539">Nucleus</keyword>
<dbReference type="GO" id="GO:0005634">
    <property type="term" value="C:nucleus"/>
    <property type="evidence" value="ECO:0007669"/>
    <property type="project" value="UniProtKB-SubCell"/>
</dbReference>
<dbReference type="InParanoid" id="A0A671X926"/>
<evidence type="ECO:0000256" key="1">
    <source>
        <dbReference type="ARBA" id="ARBA00004123"/>
    </source>
</evidence>
<evidence type="ECO:0000256" key="6">
    <source>
        <dbReference type="ARBA" id="ARBA00022525"/>
    </source>
</evidence>
<protein>
    <submittedName>
        <fullName evidence="12">Interferon-induced protein 35</fullName>
    </submittedName>
</protein>
<dbReference type="AlphaFoldDB" id="A0A671X926"/>
<dbReference type="OMA" id="FQKNTNG"/>
<dbReference type="GeneTree" id="ENSGT00530000063686"/>
<dbReference type="RefSeq" id="XP_030262238.1">
    <property type="nucleotide sequence ID" value="XM_030406378.1"/>
</dbReference>
<evidence type="ECO:0000256" key="3">
    <source>
        <dbReference type="ARBA" id="ARBA00004613"/>
    </source>
</evidence>
<evidence type="ECO:0000313" key="13">
    <source>
        <dbReference type="Proteomes" id="UP000472265"/>
    </source>
</evidence>
<gene>
    <name evidence="12" type="primary">IFI35</name>
    <name evidence="12" type="synonym">ifi35</name>
</gene>
<evidence type="ECO:0000259" key="11">
    <source>
        <dbReference type="Pfam" id="PF07292"/>
    </source>
</evidence>
<evidence type="ECO:0000256" key="8">
    <source>
        <dbReference type="ARBA" id="ARBA00022859"/>
    </source>
</evidence>
<reference evidence="12" key="2">
    <citation type="submission" date="2025-08" db="UniProtKB">
        <authorList>
            <consortium name="Ensembl"/>
        </authorList>
    </citation>
    <scope>IDENTIFICATION</scope>
</reference>
<keyword evidence="6" id="KW-0964">Secreted</keyword>
<dbReference type="Proteomes" id="UP000472265">
    <property type="component" value="Chromosome 23"/>
</dbReference>
<comment type="subcellular location">
    <subcellularLocation>
        <location evidence="2">Cytoplasm</location>
    </subcellularLocation>
    <subcellularLocation>
        <location evidence="1">Nucleus</location>
    </subcellularLocation>
    <subcellularLocation>
        <location evidence="3">Secreted</location>
    </subcellularLocation>
</comment>
<keyword evidence="5" id="KW-0963">Cytoplasm</keyword>
<feature type="compositionally biased region" description="Acidic residues" evidence="10">
    <location>
        <begin position="368"/>
        <end position="383"/>
    </location>
</feature>
<keyword evidence="13" id="KW-1185">Reference proteome</keyword>
<proteinExistence type="inferred from homology"/>
<evidence type="ECO:0000256" key="2">
    <source>
        <dbReference type="ARBA" id="ARBA00004496"/>
    </source>
</evidence>